<dbReference type="PANTHER" id="PTHR11743:SF70">
    <property type="entry name" value="GH26960P-RELATED"/>
    <property type="match status" value="1"/>
</dbReference>
<dbReference type="CDD" id="cd07306">
    <property type="entry name" value="Porin3_VDAC"/>
    <property type="match status" value="1"/>
</dbReference>
<dbReference type="InterPro" id="IPR023614">
    <property type="entry name" value="Porin_dom_sf"/>
</dbReference>
<dbReference type="InterPro" id="IPR001925">
    <property type="entry name" value="Porin_Euk"/>
</dbReference>
<dbReference type="Pfam" id="PF01459">
    <property type="entry name" value="Porin_3"/>
    <property type="match status" value="1"/>
</dbReference>
<evidence type="ECO:0000256" key="1">
    <source>
        <dbReference type="ARBA" id="ARBA00009624"/>
    </source>
</evidence>
<dbReference type="AlphaFoldDB" id="A0A061R571"/>
<comment type="similarity">
    <text evidence="1">Belongs to the eukaryotic mitochondrial porin (TC 1.B.8.1) family.</text>
</comment>
<dbReference type="GO" id="GO:0005741">
    <property type="term" value="C:mitochondrial outer membrane"/>
    <property type="evidence" value="ECO:0007669"/>
    <property type="project" value="InterPro"/>
</dbReference>
<dbReference type="PANTHER" id="PTHR11743">
    <property type="entry name" value="VOLTAGE-DEPENDENT ANION-SELECTIVE CHANNEL"/>
    <property type="match status" value="1"/>
</dbReference>
<reference evidence="2" key="1">
    <citation type="submission" date="2014-05" db="EMBL/GenBank/DDBJ databases">
        <title>The transcriptome of the halophilic microalga Tetraselmis sp. GSL018 isolated from the Great Salt Lake, Utah.</title>
        <authorList>
            <person name="Jinkerson R.E."/>
            <person name="D'Adamo S."/>
            <person name="Posewitz M.C."/>
        </authorList>
    </citation>
    <scope>NUCLEOTIDE SEQUENCE</scope>
    <source>
        <strain evidence="2">GSL018</strain>
    </source>
</reference>
<dbReference type="InterPro" id="IPR027246">
    <property type="entry name" value="Porin_Euk/Tom40"/>
</dbReference>
<gene>
    <name evidence="2" type="primary">VDAC2</name>
    <name evidence="2" type="ORF">TSPGSL018_14919</name>
</gene>
<accession>A0A061R571</accession>
<evidence type="ECO:0000313" key="2">
    <source>
        <dbReference type="EMBL" id="JAC65919.1"/>
    </source>
</evidence>
<dbReference type="GO" id="GO:0008308">
    <property type="term" value="F:voltage-gated monoatomic anion channel activity"/>
    <property type="evidence" value="ECO:0007669"/>
    <property type="project" value="InterPro"/>
</dbReference>
<sequence>MATVAGFSDIGKAAGDLLSKGFDLKSTVTINSTAGDGTKMALKTVKDGDKLSGDVKLSKSFPEADVDVNISSGAKVSVTAATSKLYPGLKCSLAGSIPDHTSGKLTLDFKAPHVTTKTVVGLTPNPQLSMAAAFGIKTGIVGADVTYDTAKNALTKWSVGAAYIRPDYSAGIVLADKGETLKATYYHSIDATQKAGCEIVRKLNTESTAFTMGYQKSLESGAVLKARLANSGIAAVSYSFSPAAKTTLNVAGQVDAANLDKNSKIGMSMDVKA</sequence>
<protein>
    <submittedName>
        <fullName evidence="2">Voltage-dependent anion channel protein 2</fullName>
    </submittedName>
</protein>
<dbReference type="EMBL" id="GBEZ01020778">
    <property type="protein sequence ID" value="JAC65919.1"/>
    <property type="molecule type" value="Transcribed_RNA"/>
</dbReference>
<name>A0A061R571_9CHLO</name>
<proteinExistence type="inferred from homology"/>
<dbReference type="Gene3D" id="2.40.160.10">
    <property type="entry name" value="Porin"/>
    <property type="match status" value="1"/>
</dbReference>
<organism evidence="2">
    <name type="scientific">Tetraselmis sp. GSL018</name>
    <dbReference type="NCBI Taxonomy" id="582737"/>
    <lineage>
        <taxon>Eukaryota</taxon>
        <taxon>Viridiplantae</taxon>
        <taxon>Chlorophyta</taxon>
        <taxon>core chlorophytes</taxon>
        <taxon>Chlorodendrophyceae</taxon>
        <taxon>Chlorodendrales</taxon>
        <taxon>Chlorodendraceae</taxon>
        <taxon>Tetraselmis</taxon>
    </lineage>
</organism>